<evidence type="ECO:0000259" key="8">
    <source>
        <dbReference type="PROSITE" id="PS51371"/>
    </source>
</evidence>
<dbReference type="Pfam" id="PF03471">
    <property type="entry name" value="CorC_HlyC"/>
    <property type="match status" value="1"/>
</dbReference>
<dbReference type="InterPro" id="IPR005170">
    <property type="entry name" value="Transptr-assoc_dom"/>
</dbReference>
<reference evidence="9 10" key="1">
    <citation type="submission" date="2023-03" db="EMBL/GenBank/DDBJ databases">
        <title>Complete genome of Arcanobacterium canis strain DSM 25104 isolated in 2010 from a canine otitis externa in Germany.</title>
        <authorList>
            <person name="Borowiak M."/>
            <person name="Kreitlow A."/>
            <person name="Malorny B."/>
            <person name="Laemmler C."/>
            <person name="Prenger-Berninghoff E."/>
            <person name="Ploetz M."/>
            <person name="Abdulmawjood A."/>
        </authorList>
    </citation>
    <scope>NUCLEOTIDE SEQUENCE [LARGE SCALE GENOMIC DNA]</scope>
    <source>
        <strain evidence="9 10">DSM 25104</strain>
    </source>
</reference>
<dbReference type="Pfam" id="PF00571">
    <property type="entry name" value="CBS"/>
    <property type="match status" value="2"/>
</dbReference>
<dbReference type="InterPro" id="IPR044751">
    <property type="entry name" value="Ion_transp-like_CBS"/>
</dbReference>
<keyword evidence="3" id="KW-1003">Cell membrane</keyword>
<gene>
    <name evidence="9" type="ORF">P7079_03600</name>
</gene>
<feature type="transmembrane region" description="Helical" evidence="7">
    <location>
        <begin position="57"/>
        <end position="80"/>
    </location>
</feature>
<dbReference type="PANTHER" id="PTHR22777:SF32">
    <property type="entry name" value="UPF0053 INNER MEMBRANE PROTEIN YFJD"/>
    <property type="match status" value="1"/>
</dbReference>
<accession>A0ABY8G231</accession>
<dbReference type="SMART" id="SM01091">
    <property type="entry name" value="CorC_HlyC"/>
    <property type="match status" value="1"/>
</dbReference>
<organism evidence="9 10">
    <name type="scientific">Arcanobacterium canis</name>
    <dbReference type="NCBI Taxonomy" id="999183"/>
    <lineage>
        <taxon>Bacteria</taxon>
        <taxon>Bacillati</taxon>
        <taxon>Actinomycetota</taxon>
        <taxon>Actinomycetes</taxon>
        <taxon>Actinomycetales</taxon>
        <taxon>Actinomycetaceae</taxon>
        <taxon>Arcanobacterium</taxon>
    </lineage>
</organism>
<evidence type="ECO:0000256" key="6">
    <source>
        <dbReference type="PROSITE-ProRule" id="PRU00703"/>
    </source>
</evidence>
<feature type="transmembrane region" description="Helical" evidence="7">
    <location>
        <begin position="86"/>
        <end position="106"/>
    </location>
</feature>
<keyword evidence="5 6" id="KW-0129">CBS domain</keyword>
<name>A0ABY8G231_9ACTO</name>
<evidence type="ECO:0000256" key="2">
    <source>
        <dbReference type="ARBA" id="ARBA00006337"/>
    </source>
</evidence>
<dbReference type="CDD" id="cd04590">
    <property type="entry name" value="CBS_pair_CorC_HlyC_assoc"/>
    <property type="match status" value="1"/>
</dbReference>
<evidence type="ECO:0000256" key="3">
    <source>
        <dbReference type="ARBA" id="ARBA00022475"/>
    </source>
</evidence>
<comment type="subcellular location">
    <subcellularLocation>
        <location evidence="1">Cell membrane</location>
        <topology evidence="1">Multi-pass membrane protein</topology>
    </subcellularLocation>
</comment>
<evidence type="ECO:0000256" key="4">
    <source>
        <dbReference type="ARBA" id="ARBA00022737"/>
    </source>
</evidence>
<feature type="domain" description="CBS" evidence="8">
    <location>
        <begin position="196"/>
        <end position="256"/>
    </location>
</feature>
<dbReference type="InterPro" id="IPR046342">
    <property type="entry name" value="CBS_dom_sf"/>
</dbReference>
<dbReference type="RefSeq" id="WP_278013466.1">
    <property type="nucleotide sequence ID" value="NZ_CP121208.1"/>
</dbReference>
<evidence type="ECO:0000313" key="10">
    <source>
        <dbReference type="Proteomes" id="UP001215216"/>
    </source>
</evidence>
<dbReference type="InterPro" id="IPR016169">
    <property type="entry name" value="FAD-bd_PCMH_sub2"/>
</dbReference>
<evidence type="ECO:0000256" key="1">
    <source>
        <dbReference type="ARBA" id="ARBA00004651"/>
    </source>
</evidence>
<keyword evidence="7" id="KW-1133">Transmembrane helix</keyword>
<sequence length="412" mass="45515">MSIEFSLYVLLALVALASSVYTMLVGAALTRISRSQAAHAQSEGAKYILRIVEQRPAAVSAVNLIYGVQVGVFAVALTLAVQSLTYTYWVTAAICVGSIVVFFPLLRVLVPSSIGHQHPVAIIAATERFLAIVTWFTAKFVRERKPIDEIEREAYEESQRTAMVERMAESKAVDDDERSLLASVFKLSSTRVREVMVPRPDMITIDSEETLDKAVSLFVRSGFSRVPVAGESVDDLLGILYLKDAIMRMHDGEIDHVSVTDVMRTPVFVPETMMADDLLHQMQSDSNHIALVADEYGGIAGLVTIEDLLEELVGEMNDEHDRALPELEQLSEGIYRLPARMPITEVGELFGLELIDDDVDTIGGLLTKALGRVPIWGSTVDVQGLHLKADGFEGRRNRLAWVRANITEEEND</sequence>
<keyword evidence="7" id="KW-0812">Transmembrane</keyword>
<dbReference type="InterPro" id="IPR036318">
    <property type="entry name" value="FAD-bd_PCMH-like_sf"/>
</dbReference>
<dbReference type="SUPFAM" id="SSF56176">
    <property type="entry name" value="FAD-binding/transporter-associated domain-like"/>
    <property type="match status" value="1"/>
</dbReference>
<protein>
    <submittedName>
        <fullName evidence="9">Hemolysin family protein</fullName>
    </submittedName>
</protein>
<dbReference type="Gene3D" id="3.10.580.10">
    <property type="entry name" value="CBS-domain"/>
    <property type="match status" value="1"/>
</dbReference>
<keyword evidence="10" id="KW-1185">Reference proteome</keyword>
<dbReference type="SMART" id="SM00116">
    <property type="entry name" value="CBS"/>
    <property type="match status" value="1"/>
</dbReference>
<evidence type="ECO:0000313" key="9">
    <source>
        <dbReference type="EMBL" id="WFM84071.1"/>
    </source>
</evidence>
<keyword evidence="4" id="KW-0677">Repeat</keyword>
<proteinExistence type="inferred from homology"/>
<evidence type="ECO:0000256" key="7">
    <source>
        <dbReference type="SAM" id="Phobius"/>
    </source>
</evidence>
<comment type="similarity">
    <text evidence="2">Belongs to the UPF0053 family.</text>
</comment>
<keyword evidence="7" id="KW-0472">Membrane</keyword>
<dbReference type="EMBL" id="CP121208">
    <property type="protein sequence ID" value="WFM84071.1"/>
    <property type="molecule type" value="Genomic_DNA"/>
</dbReference>
<dbReference type="PROSITE" id="PS51371">
    <property type="entry name" value="CBS"/>
    <property type="match status" value="2"/>
</dbReference>
<evidence type="ECO:0000256" key="5">
    <source>
        <dbReference type="ARBA" id="ARBA00023122"/>
    </source>
</evidence>
<dbReference type="Proteomes" id="UP001215216">
    <property type="component" value="Chromosome"/>
</dbReference>
<dbReference type="PANTHER" id="PTHR22777">
    <property type="entry name" value="HEMOLYSIN-RELATED"/>
    <property type="match status" value="1"/>
</dbReference>
<dbReference type="InterPro" id="IPR000644">
    <property type="entry name" value="CBS_dom"/>
</dbReference>
<dbReference type="SUPFAM" id="SSF54631">
    <property type="entry name" value="CBS-domain pair"/>
    <property type="match status" value="1"/>
</dbReference>
<feature type="transmembrane region" description="Helical" evidence="7">
    <location>
        <begin position="6"/>
        <end position="29"/>
    </location>
</feature>
<feature type="domain" description="CBS" evidence="8">
    <location>
        <begin position="262"/>
        <end position="319"/>
    </location>
</feature>
<dbReference type="Gene3D" id="3.30.465.10">
    <property type="match status" value="1"/>
</dbReference>